<keyword evidence="13" id="KW-1185">Reference proteome</keyword>
<evidence type="ECO:0000256" key="1">
    <source>
        <dbReference type="ARBA" id="ARBA00004651"/>
    </source>
</evidence>
<organism evidence="12 13">
    <name type="scientific">Aquirhabdus parva</name>
    <dbReference type="NCBI Taxonomy" id="2283318"/>
    <lineage>
        <taxon>Bacteria</taxon>
        <taxon>Pseudomonadati</taxon>
        <taxon>Pseudomonadota</taxon>
        <taxon>Gammaproteobacteria</taxon>
        <taxon>Moraxellales</taxon>
        <taxon>Moraxellaceae</taxon>
        <taxon>Aquirhabdus</taxon>
    </lineage>
</organism>
<keyword evidence="5" id="KW-0378">Hydrolase</keyword>
<evidence type="ECO:0000259" key="11">
    <source>
        <dbReference type="SMART" id="SM00014"/>
    </source>
</evidence>
<dbReference type="InterPro" id="IPR036938">
    <property type="entry name" value="PAP2/HPO_sf"/>
</dbReference>
<reference evidence="12 13" key="1">
    <citation type="submission" date="2018-07" db="EMBL/GenBank/DDBJ databases">
        <title>Genome sequencing of Moraxellaceae gen. HYN0046.</title>
        <authorList>
            <person name="Kim M."/>
            <person name="Yi H."/>
        </authorList>
    </citation>
    <scope>NUCLEOTIDE SEQUENCE [LARGE SCALE GENOMIC DNA]</scope>
    <source>
        <strain evidence="12 13">HYN0046</strain>
    </source>
</reference>
<dbReference type="InterPro" id="IPR000326">
    <property type="entry name" value="PAP2/HPO"/>
</dbReference>
<dbReference type="SUPFAM" id="SSF48317">
    <property type="entry name" value="Acid phosphatase/Vanadium-dependent haloperoxidase"/>
    <property type="match status" value="1"/>
</dbReference>
<dbReference type="CDD" id="cd03392">
    <property type="entry name" value="PAP2_like_2"/>
    <property type="match status" value="1"/>
</dbReference>
<protein>
    <recommendedName>
        <fullName evidence="2">undecaprenyl-diphosphate phosphatase</fullName>
        <ecNumber evidence="2">3.6.1.27</ecNumber>
    </recommendedName>
    <alternativeName>
        <fullName evidence="8">Undecaprenyl pyrophosphate phosphatase</fullName>
    </alternativeName>
</protein>
<evidence type="ECO:0000313" key="12">
    <source>
        <dbReference type="EMBL" id="AXI01452.1"/>
    </source>
</evidence>
<dbReference type="OrthoDB" id="9780918at2"/>
<keyword evidence="6 10" id="KW-1133">Transmembrane helix</keyword>
<evidence type="ECO:0000256" key="2">
    <source>
        <dbReference type="ARBA" id="ARBA00012374"/>
    </source>
</evidence>
<feature type="transmembrane region" description="Helical" evidence="10">
    <location>
        <begin position="166"/>
        <end position="185"/>
    </location>
</feature>
<comment type="subcellular location">
    <subcellularLocation>
        <location evidence="1">Cell membrane</location>
        <topology evidence="1">Multi-pass membrane protein</topology>
    </subcellularLocation>
</comment>
<comment type="catalytic activity">
    <reaction evidence="9">
        <text>di-trans,octa-cis-undecaprenyl diphosphate + H2O = di-trans,octa-cis-undecaprenyl phosphate + phosphate + H(+)</text>
        <dbReference type="Rhea" id="RHEA:28094"/>
        <dbReference type="ChEBI" id="CHEBI:15377"/>
        <dbReference type="ChEBI" id="CHEBI:15378"/>
        <dbReference type="ChEBI" id="CHEBI:43474"/>
        <dbReference type="ChEBI" id="CHEBI:58405"/>
        <dbReference type="ChEBI" id="CHEBI:60392"/>
        <dbReference type="EC" id="3.6.1.27"/>
    </reaction>
</comment>
<feature type="transmembrane region" description="Helical" evidence="10">
    <location>
        <begin position="138"/>
        <end position="157"/>
    </location>
</feature>
<keyword evidence="4 10" id="KW-0812">Transmembrane</keyword>
<feature type="transmembrane region" description="Helical" evidence="10">
    <location>
        <begin position="97"/>
        <end position="118"/>
    </location>
</feature>
<evidence type="ECO:0000256" key="10">
    <source>
        <dbReference type="SAM" id="Phobius"/>
    </source>
</evidence>
<evidence type="ECO:0000256" key="6">
    <source>
        <dbReference type="ARBA" id="ARBA00022989"/>
    </source>
</evidence>
<evidence type="ECO:0000256" key="4">
    <source>
        <dbReference type="ARBA" id="ARBA00022692"/>
    </source>
</evidence>
<dbReference type="EMBL" id="CP031222">
    <property type="protein sequence ID" value="AXI01452.1"/>
    <property type="molecule type" value="Genomic_DNA"/>
</dbReference>
<feature type="transmembrane region" description="Helical" evidence="10">
    <location>
        <begin position="191"/>
        <end position="210"/>
    </location>
</feature>
<evidence type="ECO:0000313" key="13">
    <source>
        <dbReference type="Proteomes" id="UP000253940"/>
    </source>
</evidence>
<dbReference type="RefSeq" id="WP_114897564.1">
    <property type="nucleotide sequence ID" value="NZ_CP031222.1"/>
</dbReference>
<dbReference type="AlphaFoldDB" id="A0A345P2E3"/>
<dbReference type="Gene3D" id="1.20.144.10">
    <property type="entry name" value="Phosphatidic acid phosphatase type 2/haloperoxidase"/>
    <property type="match status" value="1"/>
</dbReference>
<proteinExistence type="predicted"/>
<keyword evidence="3" id="KW-1003">Cell membrane</keyword>
<evidence type="ECO:0000256" key="7">
    <source>
        <dbReference type="ARBA" id="ARBA00023136"/>
    </source>
</evidence>
<evidence type="ECO:0000256" key="5">
    <source>
        <dbReference type="ARBA" id="ARBA00022801"/>
    </source>
</evidence>
<keyword evidence="7 10" id="KW-0472">Membrane</keyword>
<dbReference type="Pfam" id="PF01569">
    <property type="entry name" value="PAP2"/>
    <property type="match status" value="1"/>
</dbReference>
<evidence type="ECO:0000256" key="3">
    <source>
        <dbReference type="ARBA" id="ARBA00022475"/>
    </source>
</evidence>
<dbReference type="EC" id="3.6.1.27" evidence="2"/>
<dbReference type="Proteomes" id="UP000253940">
    <property type="component" value="Chromosome"/>
</dbReference>
<sequence>MDSRDLNHVKKTHEALTFCLWTLPWLAMILISCGVLTQNVFKVDQSIMWSVHQFSQPLLDRVAIGLSYLGGLPACAILLVLLTSYSVFIKLSWWSELYFLWGSMIGSVVLGWSLKVLMNRPRPELWPRLVQDYGASFPSGHSLYAATLATVLILVCWKTVWRWPSVIVGVVWLALMGVSRIYLGVHYPTDVVAGWVLGIAWVTVLYRWMWRPI</sequence>
<dbReference type="GO" id="GO:0005886">
    <property type="term" value="C:plasma membrane"/>
    <property type="evidence" value="ECO:0007669"/>
    <property type="project" value="UniProtKB-SubCell"/>
</dbReference>
<dbReference type="PANTHER" id="PTHR14969:SF62">
    <property type="entry name" value="DECAPRENYLPHOSPHORYL-5-PHOSPHORIBOSE PHOSPHATASE RV3807C-RELATED"/>
    <property type="match status" value="1"/>
</dbReference>
<dbReference type="GO" id="GO:0050380">
    <property type="term" value="F:undecaprenyl-diphosphatase activity"/>
    <property type="evidence" value="ECO:0007669"/>
    <property type="project" value="UniProtKB-EC"/>
</dbReference>
<feature type="transmembrane region" description="Helical" evidence="10">
    <location>
        <begin position="20"/>
        <end position="41"/>
    </location>
</feature>
<evidence type="ECO:0000256" key="8">
    <source>
        <dbReference type="ARBA" id="ARBA00032707"/>
    </source>
</evidence>
<dbReference type="KEGG" id="mbah:HYN46_00165"/>
<name>A0A345P2E3_9GAMM</name>
<dbReference type="PROSITE" id="PS51257">
    <property type="entry name" value="PROKAR_LIPOPROTEIN"/>
    <property type="match status" value="1"/>
</dbReference>
<dbReference type="SMART" id="SM00014">
    <property type="entry name" value="acidPPc"/>
    <property type="match status" value="1"/>
</dbReference>
<accession>A0A345P2E3</accession>
<evidence type="ECO:0000256" key="9">
    <source>
        <dbReference type="ARBA" id="ARBA00047594"/>
    </source>
</evidence>
<feature type="domain" description="Phosphatidic acid phosphatase type 2/haloperoxidase" evidence="11">
    <location>
        <begin position="96"/>
        <end position="206"/>
    </location>
</feature>
<gene>
    <name evidence="12" type="ORF">HYN46_00165</name>
</gene>
<dbReference type="PANTHER" id="PTHR14969">
    <property type="entry name" value="SPHINGOSINE-1-PHOSPHATE PHOSPHOHYDROLASE"/>
    <property type="match status" value="1"/>
</dbReference>
<feature type="transmembrane region" description="Helical" evidence="10">
    <location>
        <begin position="61"/>
        <end position="85"/>
    </location>
</feature>